<evidence type="ECO:0000256" key="2">
    <source>
        <dbReference type="ARBA" id="ARBA00004370"/>
    </source>
</evidence>
<dbReference type="InterPro" id="IPR003661">
    <property type="entry name" value="HisK_dim/P_dom"/>
</dbReference>
<keyword evidence="9" id="KW-0067">ATP-binding</keyword>
<dbReference type="Proteomes" id="UP000319383">
    <property type="component" value="Chromosome"/>
</dbReference>
<dbReference type="PROSITE" id="PS50112">
    <property type="entry name" value="PAS"/>
    <property type="match status" value="1"/>
</dbReference>
<dbReference type="SMART" id="SM00448">
    <property type="entry name" value="REC"/>
    <property type="match status" value="1"/>
</dbReference>
<dbReference type="SMART" id="SM00091">
    <property type="entry name" value="PAS"/>
    <property type="match status" value="1"/>
</dbReference>
<feature type="domain" description="PAS" evidence="15">
    <location>
        <begin position="205"/>
        <end position="249"/>
    </location>
</feature>
<dbReference type="EMBL" id="CP036276">
    <property type="protein sequence ID" value="QDU41659.1"/>
    <property type="molecule type" value="Genomic_DNA"/>
</dbReference>
<dbReference type="Pfam" id="PF13426">
    <property type="entry name" value="PAS_9"/>
    <property type="match status" value="1"/>
</dbReference>
<evidence type="ECO:0000256" key="5">
    <source>
        <dbReference type="ARBA" id="ARBA00022679"/>
    </source>
</evidence>
<feature type="domain" description="PAC" evidence="16">
    <location>
        <begin position="280"/>
        <end position="330"/>
    </location>
</feature>
<dbReference type="PROSITE" id="PS50113">
    <property type="entry name" value="PAC"/>
    <property type="match status" value="1"/>
</dbReference>
<protein>
    <recommendedName>
        <fullName evidence="3">histidine kinase</fullName>
        <ecNumber evidence="3">2.7.13.3</ecNumber>
    </recommendedName>
</protein>
<evidence type="ECO:0000256" key="1">
    <source>
        <dbReference type="ARBA" id="ARBA00000085"/>
    </source>
</evidence>
<evidence type="ECO:0000256" key="4">
    <source>
        <dbReference type="ARBA" id="ARBA00022553"/>
    </source>
</evidence>
<dbReference type="SUPFAM" id="SSF52172">
    <property type="entry name" value="CheY-like"/>
    <property type="match status" value="1"/>
</dbReference>
<dbReference type="PROSITE" id="PS50110">
    <property type="entry name" value="RESPONSE_REGULATORY"/>
    <property type="match status" value="1"/>
</dbReference>
<dbReference type="FunFam" id="3.30.565.10:FF:000010">
    <property type="entry name" value="Sensor histidine kinase RcsC"/>
    <property type="match status" value="1"/>
</dbReference>
<reference evidence="17 18" key="1">
    <citation type="submission" date="2019-02" db="EMBL/GenBank/DDBJ databases">
        <title>Deep-cultivation of Planctomycetes and their phenomic and genomic characterization uncovers novel biology.</title>
        <authorList>
            <person name="Wiegand S."/>
            <person name="Jogler M."/>
            <person name="Boedeker C."/>
            <person name="Pinto D."/>
            <person name="Vollmers J."/>
            <person name="Rivas-Marin E."/>
            <person name="Kohn T."/>
            <person name="Peeters S.H."/>
            <person name="Heuer A."/>
            <person name="Rast P."/>
            <person name="Oberbeckmann S."/>
            <person name="Bunk B."/>
            <person name="Jeske O."/>
            <person name="Meyerdierks A."/>
            <person name="Storesund J.E."/>
            <person name="Kallscheuer N."/>
            <person name="Luecker S."/>
            <person name="Lage O.M."/>
            <person name="Pohl T."/>
            <person name="Merkel B.J."/>
            <person name="Hornburger P."/>
            <person name="Mueller R.-W."/>
            <person name="Bruemmer F."/>
            <person name="Labrenz M."/>
            <person name="Spormann A.M."/>
            <person name="Op den Camp H."/>
            <person name="Overmann J."/>
            <person name="Amann R."/>
            <person name="Jetten M.S.M."/>
            <person name="Mascher T."/>
            <person name="Medema M.H."/>
            <person name="Devos D.P."/>
            <person name="Kaster A.-K."/>
            <person name="Ovreas L."/>
            <person name="Rohde M."/>
            <person name="Galperin M.Y."/>
            <person name="Jogler C."/>
        </authorList>
    </citation>
    <scope>NUCLEOTIDE SEQUENCE [LARGE SCALE GENOMIC DNA]</scope>
    <source>
        <strain evidence="17 18">Mal52</strain>
    </source>
</reference>
<keyword evidence="10" id="KW-1133">Transmembrane helix</keyword>
<dbReference type="InterPro" id="IPR036097">
    <property type="entry name" value="HisK_dim/P_sf"/>
</dbReference>
<dbReference type="InterPro" id="IPR011006">
    <property type="entry name" value="CheY-like_superfamily"/>
</dbReference>
<dbReference type="Gene3D" id="3.40.50.2300">
    <property type="match status" value="1"/>
</dbReference>
<dbReference type="GO" id="GO:0000155">
    <property type="term" value="F:phosphorelay sensor kinase activity"/>
    <property type="evidence" value="ECO:0007669"/>
    <property type="project" value="InterPro"/>
</dbReference>
<dbReference type="SMART" id="SM00387">
    <property type="entry name" value="HATPase_c"/>
    <property type="match status" value="1"/>
</dbReference>
<feature type="modified residue" description="4-aspartylphosphate" evidence="12">
    <location>
        <position position="658"/>
    </location>
</feature>
<organism evidence="17 18">
    <name type="scientific">Symmachiella dynata</name>
    <dbReference type="NCBI Taxonomy" id="2527995"/>
    <lineage>
        <taxon>Bacteria</taxon>
        <taxon>Pseudomonadati</taxon>
        <taxon>Planctomycetota</taxon>
        <taxon>Planctomycetia</taxon>
        <taxon>Planctomycetales</taxon>
        <taxon>Planctomycetaceae</taxon>
        <taxon>Symmachiella</taxon>
    </lineage>
</organism>
<keyword evidence="4 12" id="KW-0597">Phosphoprotein</keyword>
<gene>
    <name evidence="17" type="primary">arcB</name>
    <name evidence="17" type="ORF">Mal52_01120</name>
</gene>
<keyword evidence="7" id="KW-0547">Nucleotide-binding</keyword>
<dbReference type="SMART" id="SM00388">
    <property type="entry name" value="HisKA"/>
    <property type="match status" value="1"/>
</dbReference>
<evidence type="ECO:0000256" key="9">
    <source>
        <dbReference type="ARBA" id="ARBA00022840"/>
    </source>
</evidence>
<evidence type="ECO:0000313" key="18">
    <source>
        <dbReference type="Proteomes" id="UP000319383"/>
    </source>
</evidence>
<name>A0A517ZGR8_9PLAN</name>
<dbReference type="Gene3D" id="3.30.565.10">
    <property type="entry name" value="Histidine kinase-like ATPase, C-terminal domain"/>
    <property type="match status" value="1"/>
</dbReference>
<dbReference type="InterPro" id="IPR000700">
    <property type="entry name" value="PAS-assoc_C"/>
</dbReference>
<dbReference type="CDD" id="cd16922">
    <property type="entry name" value="HATPase_EvgS-ArcB-TorS-like"/>
    <property type="match status" value="1"/>
</dbReference>
<dbReference type="SUPFAM" id="SSF55785">
    <property type="entry name" value="PYP-like sensor domain (PAS domain)"/>
    <property type="match status" value="1"/>
</dbReference>
<dbReference type="InterPro" id="IPR035965">
    <property type="entry name" value="PAS-like_dom_sf"/>
</dbReference>
<keyword evidence="5 17" id="KW-0808">Transferase</keyword>
<keyword evidence="11" id="KW-0472">Membrane</keyword>
<evidence type="ECO:0000256" key="7">
    <source>
        <dbReference type="ARBA" id="ARBA00022741"/>
    </source>
</evidence>
<dbReference type="AlphaFoldDB" id="A0A517ZGR8"/>
<evidence type="ECO:0000259" key="13">
    <source>
        <dbReference type="PROSITE" id="PS50109"/>
    </source>
</evidence>
<dbReference type="CDD" id="cd00082">
    <property type="entry name" value="HisKA"/>
    <property type="match status" value="1"/>
</dbReference>
<keyword evidence="8" id="KW-0418">Kinase</keyword>
<dbReference type="InterPro" id="IPR000014">
    <property type="entry name" value="PAS"/>
</dbReference>
<dbReference type="PANTHER" id="PTHR43047">
    <property type="entry name" value="TWO-COMPONENT HISTIDINE PROTEIN KINASE"/>
    <property type="match status" value="1"/>
</dbReference>
<dbReference type="Pfam" id="PF02518">
    <property type="entry name" value="HATPase_c"/>
    <property type="match status" value="1"/>
</dbReference>
<dbReference type="CDD" id="cd17546">
    <property type="entry name" value="REC_hyHK_CKI1_RcsC-like"/>
    <property type="match status" value="1"/>
</dbReference>
<comment type="catalytic activity">
    <reaction evidence="1">
        <text>ATP + protein L-histidine = ADP + protein N-phospho-L-histidine.</text>
        <dbReference type="EC" id="2.7.13.3"/>
    </reaction>
</comment>
<proteinExistence type="predicted"/>
<evidence type="ECO:0000256" key="10">
    <source>
        <dbReference type="ARBA" id="ARBA00022989"/>
    </source>
</evidence>
<dbReference type="InterPro" id="IPR001789">
    <property type="entry name" value="Sig_transdc_resp-reg_receiver"/>
</dbReference>
<evidence type="ECO:0000259" key="15">
    <source>
        <dbReference type="PROSITE" id="PS50112"/>
    </source>
</evidence>
<dbReference type="Pfam" id="PF00512">
    <property type="entry name" value="HisKA"/>
    <property type="match status" value="1"/>
</dbReference>
<dbReference type="NCBIfam" id="TIGR00229">
    <property type="entry name" value="sensory_box"/>
    <property type="match status" value="1"/>
</dbReference>
<dbReference type="Gene3D" id="3.30.450.20">
    <property type="entry name" value="PAS domain"/>
    <property type="match status" value="1"/>
</dbReference>
<evidence type="ECO:0000256" key="8">
    <source>
        <dbReference type="ARBA" id="ARBA00022777"/>
    </source>
</evidence>
<evidence type="ECO:0000259" key="14">
    <source>
        <dbReference type="PROSITE" id="PS50110"/>
    </source>
</evidence>
<evidence type="ECO:0000313" key="17">
    <source>
        <dbReference type="EMBL" id="QDU41659.1"/>
    </source>
</evidence>
<dbReference type="GO" id="GO:0009927">
    <property type="term" value="F:histidine phosphotransfer kinase activity"/>
    <property type="evidence" value="ECO:0007669"/>
    <property type="project" value="TreeGrafter"/>
</dbReference>
<comment type="subcellular location">
    <subcellularLocation>
        <location evidence="2">Membrane</location>
    </subcellularLocation>
</comment>
<keyword evidence="6" id="KW-0812">Transmembrane</keyword>
<evidence type="ECO:0000256" key="12">
    <source>
        <dbReference type="PROSITE-ProRule" id="PRU00169"/>
    </source>
</evidence>
<evidence type="ECO:0000256" key="3">
    <source>
        <dbReference type="ARBA" id="ARBA00012438"/>
    </source>
</evidence>
<dbReference type="Gene3D" id="1.10.287.130">
    <property type="match status" value="1"/>
</dbReference>
<dbReference type="PRINTS" id="PR00344">
    <property type="entry name" value="BCTRLSENSOR"/>
</dbReference>
<dbReference type="GO" id="GO:0005886">
    <property type="term" value="C:plasma membrane"/>
    <property type="evidence" value="ECO:0007669"/>
    <property type="project" value="TreeGrafter"/>
</dbReference>
<sequence>MSNVDLLSDEIFGCDTAKSESQSCLELIQTALEPFDIRRLSVWDTEGRCRASWPSMDLESAEDSTAGLGTMDLSCDGHQWSTSLDGRTQLAVQLGNHGLATGLLIAEFGQTSAGEFEAEQLQQQLPWLRAAGTAVMTVSEQTEAAVESDARTKQMQQQHRAFQEEHLRIVEMNLNESDARVREHQRYATQLKMEVDARTRDLMVSEAETRSILDTAPDGIVTFDRDGVIQSCNRVADSMFGYSQDQVVGMHVSVLLGESVQWILAEGGFGSTESSHVKCVDHEFTAKRLNGAEFPMHFAVSSVKIESGRLFTVIMRDVTQQKETEQLIRSQTERLEAINQAKSEFLANMSHEIRTPMTAILGFAEVLRESNAHPDQIEAINTILRNGTYLLEIINDILDLSKIESGKIEVELMSVDPIQIVRDVTSLMSVRAVPKRLALDIECRGPIPETINTDPTRLRQILVNLVGNAIKFTETGGVKIAMELAGQDTPSPKLMFEVIDTGIGITPDQMDRLFKPFAQADSSVTRRFGGTGLGLAISHRLSEMLGGQIMVESEPGQGSTFRVSVATGDLNNVRLLADATTANVDAEKRPATYCSLTQQGLGCRVLLAEDGPDNQRLISFLLKKAGMEVTVVDNGELALTAALEAVAASEPFDVILMDMQMPVMDGYTAATKLREADYRRPIIALTAHAMKTDRQKCLDAGCDEYTTKPIKREELFGLIRELAGSTSAE</sequence>
<dbReference type="CDD" id="cd00130">
    <property type="entry name" value="PAS"/>
    <property type="match status" value="1"/>
</dbReference>
<dbReference type="PANTHER" id="PTHR43047:SF72">
    <property type="entry name" value="OSMOSENSING HISTIDINE PROTEIN KINASE SLN1"/>
    <property type="match status" value="1"/>
</dbReference>
<evidence type="ECO:0000256" key="6">
    <source>
        <dbReference type="ARBA" id="ARBA00022692"/>
    </source>
</evidence>
<dbReference type="EC" id="2.7.13.3" evidence="3"/>
<evidence type="ECO:0000256" key="11">
    <source>
        <dbReference type="ARBA" id="ARBA00023136"/>
    </source>
</evidence>
<dbReference type="SUPFAM" id="SSF47384">
    <property type="entry name" value="Homodimeric domain of signal transducing histidine kinase"/>
    <property type="match status" value="1"/>
</dbReference>
<dbReference type="KEGG" id="sdyn:Mal52_01120"/>
<dbReference type="InterPro" id="IPR003594">
    <property type="entry name" value="HATPase_dom"/>
</dbReference>
<evidence type="ECO:0000259" key="16">
    <source>
        <dbReference type="PROSITE" id="PS50113"/>
    </source>
</evidence>
<dbReference type="InterPro" id="IPR004358">
    <property type="entry name" value="Sig_transdc_His_kin-like_C"/>
</dbReference>
<dbReference type="RefSeq" id="WP_145373675.1">
    <property type="nucleotide sequence ID" value="NZ_CP036276.1"/>
</dbReference>
<accession>A0A517ZGR8</accession>
<dbReference type="SUPFAM" id="SSF55874">
    <property type="entry name" value="ATPase domain of HSP90 chaperone/DNA topoisomerase II/histidine kinase"/>
    <property type="match status" value="1"/>
</dbReference>
<dbReference type="InterPro" id="IPR036890">
    <property type="entry name" value="HATPase_C_sf"/>
</dbReference>
<dbReference type="GO" id="GO:0005524">
    <property type="term" value="F:ATP binding"/>
    <property type="evidence" value="ECO:0007669"/>
    <property type="project" value="UniProtKB-KW"/>
</dbReference>
<dbReference type="InterPro" id="IPR005467">
    <property type="entry name" value="His_kinase_dom"/>
</dbReference>
<dbReference type="FunFam" id="1.10.287.130:FF:000004">
    <property type="entry name" value="Ethylene receptor 1"/>
    <property type="match status" value="1"/>
</dbReference>
<dbReference type="PROSITE" id="PS50109">
    <property type="entry name" value="HIS_KIN"/>
    <property type="match status" value="1"/>
</dbReference>
<feature type="domain" description="Response regulatory" evidence="14">
    <location>
        <begin position="604"/>
        <end position="723"/>
    </location>
</feature>
<feature type="domain" description="Histidine kinase" evidence="13">
    <location>
        <begin position="348"/>
        <end position="569"/>
    </location>
</feature>
<keyword evidence="18" id="KW-1185">Reference proteome</keyword>
<dbReference type="Pfam" id="PF00072">
    <property type="entry name" value="Response_reg"/>
    <property type="match status" value="1"/>
</dbReference>